<dbReference type="Gene3D" id="1.20.5.170">
    <property type="match status" value="1"/>
</dbReference>
<gene>
    <name evidence="2" type="ORF">OSB04_004472</name>
</gene>
<proteinExistence type="predicted"/>
<organism evidence="2 3">
    <name type="scientific">Centaurea solstitialis</name>
    <name type="common">yellow star-thistle</name>
    <dbReference type="NCBI Taxonomy" id="347529"/>
    <lineage>
        <taxon>Eukaryota</taxon>
        <taxon>Viridiplantae</taxon>
        <taxon>Streptophyta</taxon>
        <taxon>Embryophyta</taxon>
        <taxon>Tracheophyta</taxon>
        <taxon>Spermatophyta</taxon>
        <taxon>Magnoliopsida</taxon>
        <taxon>eudicotyledons</taxon>
        <taxon>Gunneridae</taxon>
        <taxon>Pentapetalae</taxon>
        <taxon>asterids</taxon>
        <taxon>campanulids</taxon>
        <taxon>Asterales</taxon>
        <taxon>Asteraceae</taxon>
        <taxon>Carduoideae</taxon>
        <taxon>Cardueae</taxon>
        <taxon>Centaureinae</taxon>
        <taxon>Centaurea</taxon>
    </lineage>
</organism>
<keyword evidence="3" id="KW-1185">Reference proteome</keyword>
<sequence length="207" mass="23603">MAAAEKEKEKETLDLAKRKKSPYHTSAQSPYHTIRPLCPNIHFLQRLYPIIDVLNASRRFRYTLDLRKNEDQEKKEEDDQVTCSSHKGCIAIQIGWRTSTWYLLLNFPYDKSPYVSCVELHIISLHFPIHIVLGTTVSPPSPSGGYGISLEQLISMTRDHNISAFHQYGGQVKGLSEMLKTDADREYLEMIVSYQTGGMPLGPIHIL</sequence>
<evidence type="ECO:0000313" key="2">
    <source>
        <dbReference type="EMBL" id="KAJ9568506.1"/>
    </source>
</evidence>
<dbReference type="AlphaFoldDB" id="A0AA38WVY0"/>
<dbReference type="EMBL" id="JARYMX010000001">
    <property type="protein sequence ID" value="KAJ9568506.1"/>
    <property type="molecule type" value="Genomic_DNA"/>
</dbReference>
<dbReference type="Proteomes" id="UP001172457">
    <property type="component" value="Chromosome 1"/>
</dbReference>
<comment type="caution">
    <text evidence="2">The sequence shown here is derived from an EMBL/GenBank/DDBJ whole genome shotgun (WGS) entry which is preliminary data.</text>
</comment>
<evidence type="ECO:0000313" key="3">
    <source>
        <dbReference type="Proteomes" id="UP001172457"/>
    </source>
</evidence>
<accession>A0AA38WVY0</accession>
<evidence type="ECO:0000256" key="1">
    <source>
        <dbReference type="SAM" id="MobiDB-lite"/>
    </source>
</evidence>
<feature type="compositionally biased region" description="Basic and acidic residues" evidence="1">
    <location>
        <begin position="1"/>
        <end position="16"/>
    </location>
</feature>
<feature type="region of interest" description="Disordered" evidence="1">
    <location>
        <begin position="1"/>
        <end position="28"/>
    </location>
</feature>
<reference evidence="2" key="1">
    <citation type="submission" date="2023-03" db="EMBL/GenBank/DDBJ databases">
        <title>Chromosome-scale reference genome and RAD-based genetic map of yellow starthistle (Centaurea solstitialis) reveal putative structural variation and QTLs associated with invader traits.</title>
        <authorList>
            <person name="Reatini B."/>
            <person name="Cang F.A."/>
            <person name="Jiang Q."/>
            <person name="Mckibben M.T.W."/>
            <person name="Barker M.S."/>
            <person name="Rieseberg L.H."/>
            <person name="Dlugosch K.M."/>
        </authorList>
    </citation>
    <scope>NUCLEOTIDE SEQUENCE</scope>
    <source>
        <strain evidence="2">CAN-66</strain>
        <tissue evidence="2">Leaf</tissue>
    </source>
</reference>
<name>A0AA38WVY0_9ASTR</name>
<protein>
    <submittedName>
        <fullName evidence="2">Uncharacterized protein</fullName>
    </submittedName>
</protein>